<feature type="transmembrane region" description="Helical" evidence="8">
    <location>
        <begin position="255"/>
        <end position="275"/>
    </location>
</feature>
<dbReference type="Proteomes" id="UP000326838">
    <property type="component" value="Unassembled WGS sequence"/>
</dbReference>
<feature type="transmembrane region" description="Helical" evidence="8">
    <location>
        <begin position="317"/>
        <end position="339"/>
    </location>
</feature>
<evidence type="ECO:0000313" key="11">
    <source>
        <dbReference type="Proteomes" id="UP000326838"/>
    </source>
</evidence>
<feature type="transmembrane region" description="Helical" evidence="8">
    <location>
        <begin position="52"/>
        <end position="71"/>
    </location>
</feature>
<feature type="transmembrane region" description="Helical" evidence="8">
    <location>
        <begin position="287"/>
        <end position="311"/>
    </location>
</feature>
<keyword evidence="5 8" id="KW-0812">Transmembrane</keyword>
<keyword evidence="6 8" id="KW-1133">Transmembrane helix</keyword>
<dbReference type="RefSeq" id="WP_150893743.1">
    <property type="nucleotide sequence ID" value="NZ_VYUY01000015.1"/>
</dbReference>
<dbReference type="PANTHER" id="PTHR42718:SF9">
    <property type="entry name" value="MAJOR FACILITATOR SUPERFAMILY MULTIDRUG TRANSPORTER MFSC"/>
    <property type="match status" value="1"/>
</dbReference>
<evidence type="ECO:0000256" key="8">
    <source>
        <dbReference type="SAM" id="Phobius"/>
    </source>
</evidence>
<feature type="transmembrane region" description="Helical" evidence="8">
    <location>
        <begin position="351"/>
        <end position="371"/>
    </location>
</feature>
<organism evidence="10 11">
    <name type="scientific">Microbacterium caowuchunii</name>
    <dbReference type="NCBI Taxonomy" id="2614638"/>
    <lineage>
        <taxon>Bacteria</taxon>
        <taxon>Bacillati</taxon>
        <taxon>Actinomycetota</taxon>
        <taxon>Actinomycetes</taxon>
        <taxon>Micrococcales</taxon>
        <taxon>Microbacteriaceae</taxon>
        <taxon>Microbacterium</taxon>
    </lineage>
</organism>
<keyword evidence="11" id="KW-1185">Reference proteome</keyword>
<dbReference type="PROSITE" id="PS00216">
    <property type="entry name" value="SUGAR_TRANSPORT_1"/>
    <property type="match status" value="1"/>
</dbReference>
<protein>
    <submittedName>
        <fullName evidence="10">Multidrug effflux MFS transporter</fullName>
    </submittedName>
</protein>
<comment type="caution">
    <text evidence="10">The sequence shown here is derived from an EMBL/GenBank/DDBJ whole genome shotgun (WGS) entry which is preliminary data.</text>
</comment>
<dbReference type="SUPFAM" id="SSF103473">
    <property type="entry name" value="MFS general substrate transporter"/>
    <property type="match status" value="1"/>
</dbReference>
<dbReference type="InterPro" id="IPR020846">
    <property type="entry name" value="MFS_dom"/>
</dbReference>
<proteinExistence type="inferred from homology"/>
<evidence type="ECO:0000256" key="2">
    <source>
        <dbReference type="ARBA" id="ARBA00006236"/>
    </source>
</evidence>
<keyword evidence="3" id="KW-0813">Transport</keyword>
<evidence type="ECO:0000256" key="7">
    <source>
        <dbReference type="ARBA" id="ARBA00023136"/>
    </source>
</evidence>
<dbReference type="InterPro" id="IPR004812">
    <property type="entry name" value="Efflux_drug-R_Bcr/CmlA"/>
</dbReference>
<feature type="transmembrane region" description="Helical" evidence="8">
    <location>
        <begin position="169"/>
        <end position="191"/>
    </location>
</feature>
<evidence type="ECO:0000256" key="5">
    <source>
        <dbReference type="ARBA" id="ARBA00022692"/>
    </source>
</evidence>
<feature type="domain" description="Major facilitator superfamily (MFS) profile" evidence="9">
    <location>
        <begin position="17"/>
        <end position="404"/>
    </location>
</feature>
<feature type="transmembrane region" description="Helical" evidence="8">
    <location>
        <begin position="106"/>
        <end position="129"/>
    </location>
</feature>
<dbReference type="AlphaFoldDB" id="A0A5N0TBK9"/>
<feature type="transmembrane region" description="Helical" evidence="8">
    <location>
        <begin position="141"/>
        <end position="163"/>
    </location>
</feature>
<keyword evidence="4" id="KW-1003">Cell membrane</keyword>
<evidence type="ECO:0000256" key="3">
    <source>
        <dbReference type="ARBA" id="ARBA00022448"/>
    </source>
</evidence>
<dbReference type="Pfam" id="PF07690">
    <property type="entry name" value="MFS_1"/>
    <property type="match status" value="1"/>
</dbReference>
<accession>A0A5N0TBK9</accession>
<gene>
    <name evidence="10" type="ORF">F6B40_10410</name>
</gene>
<evidence type="ECO:0000259" key="9">
    <source>
        <dbReference type="PROSITE" id="PS50850"/>
    </source>
</evidence>
<feature type="transmembrane region" description="Helical" evidence="8">
    <location>
        <begin position="377"/>
        <end position="400"/>
    </location>
</feature>
<dbReference type="InterPro" id="IPR011701">
    <property type="entry name" value="MFS"/>
</dbReference>
<reference evidence="11" key="1">
    <citation type="submission" date="2019-09" db="EMBL/GenBank/DDBJ databases">
        <title>Mumia zhuanghuii sp. nov. isolated from the intestinal contents of plateau pika (Ochotona curzoniae) in the Qinghai-Tibet plateau of China.</title>
        <authorList>
            <person name="Tian Z."/>
        </authorList>
    </citation>
    <scope>NUCLEOTIDE SEQUENCE [LARGE SCALE GENOMIC DNA]</scope>
    <source>
        <strain evidence="11">L-033</strain>
    </source>
</reference>
<dbReference type="GO" id="GO:0042910">
    <property type="term" value="F:xenobiotic transmembrane transporter activity"/>
    <property type="evidence" value="ECO:0007669"/>
    <property type="project" value="InterPro"/>
</dbReference>
<dbReference type="CDD" id="cd17320">
    <property type="entry name" value="MFS_MdfA_MDR_like"/>
    <property type="match status" value="1"/>
</dbReference>
<feature type="transmembrane region" description="Helical" evidence="8">
    <location>
        <begin position="221"/>
        <end position="240"/>
    </location>
</feature>
<dbReference type="PROSITE" id="PS50850">
    <property type="entry name" value="MFS"/>
    <property type="match status" value="1"/>
</dbReference>
<feature type="transmembrane region" description="Helical" evidence="8">
    <location>
        <begin position="83"/>
        <end position="100"/>
    </location>
</feature>
<name>A0A5N0TBK9_9MICO</name>
<evidence type="ECO:0000256" key="1">
    <source>
        <dbReference type="ARBA" id="ARBA00004651"/>
    </source>
</evidence>
<evidence type="ECO:0000256" key="6">
    <source>
        <dbReference type="ARBA" id="ARBA00022989"/>
    </source>
</evidence>
<keyword evidence="7 8" id="KW-0472">Membrane</keyword>
<comment type="subcellular location">
    <subcellularLocation>
        <location evidence="1">Cell membrane</location>
        <topology evidence="1">Multi-pass membrane protein</topology>
    </subcellularLocation>
</comment>
<dbReference type="PANTHER" id="PTHR42718">
    <property type="entry name" value="MAJOR FACILITATOR SUPERFAMILY MULTIDRUG TRANSPORTER MFSC"/>
    <property type="match status" value="1"/>
</dbReference>
<feature type="transmembrane region" description="Helical" evidence="8">
    <location>
        <begin position="12"/>
        <end position="32"/>
    </location>
</feature>
<dbReference type="InterPro" id="IPR005829">
    <property type="entry name" value="Sugar_transporter_CS"/>
</dbReference>
<evidence type="ECO:0000313" key="10">
    <source>
        <dbReference type="EMBL" id="KAA9132131.1"/>
    </source>
</evidence>
<dbReference type="EMBL" id="VYUY01000015">
    <property type="protein sequence ID" value="KAA9132131.1"/>
    <property type="molecule type" value="Genomic_DNA"/>
</dbReference>
<dbReference type="InterPro" id="IPR036259">
    <property type="entry name" value="MFS_trans_sf"/>
</dbReference>
<dbReference type="NCBIfam" id="TIGR00710">
    <property type="entry name" value="efflux_Bcr_CflA"/>
    <property type="match status" value="1"/>
</dbReference>
<dbReference type="Gene3D" id="1.20.1720.10">
    <property type="entry name" value="Multidrug resistance protein D"/>
    <property type="match status" value="1"/>
</dbReference>
<evidence type="ECO:0000256" key="4">
    <source>
        <dbReference type="ARBA" id="ARBA00022475"/>
    </source>
</evidence>
<comment type="similarity">
    <text evidence="2">Belongs to the major facilitator superfamily. Bcr/CmlA family.</text>
</comment>
<dbReference type="GO" id="GO:1990961">
    <property type="term" value="P:xenobiotic detoxification by transmembrane export across the plasma membrane"/>
    <property type="evidence" value="ECO:0007669"/>
    <property type="project" value="InterPro"/>
</dbReference>
<sequence length="406" mass="41291">MTRLPATRIPARIDPGLMLALGFVAMAGSLSTDLYLPAFPDIAATFQVEASAVQLTMTAFLVGSAAGQLFIGAFSDALGRRRTLLAALALFVACAYLAAASPSLTVLVLIRAVQGFAGSAGAVLARAIVSDIADKQQAVRAFSMLWAMIALAPTVATPLGGWLTQTGGWRAALLGVAVVATGMLVVTALVIPESLPAERRHPFTVRAIAGNIGRLLRDGSFVGYAVAFGLGYGTLIVYISSSSFIVQNIFGTTPLVYSLTFSFTGLCIMAGAWLSGRIAQRIGTGRMLLIAQLMQLGSAAIAAVLAVSGALPLSGYLPLMAVFCLGCGAVMSTASAIAVGRAARTAGAGSALVGFSQFTFGAIASPLGGLFGTATAVPAMAFMTLLPLLAIGAAAVGRALEARRPA</sequence>
<dbReference type="GO" id="GO:0005886">
    <property type="term" value="C:plasma membrane"/>
    <property type="evidence" value="ECO:0007669"/>
    <property type="project" value="UniProtKB-SubCell"/>
</dbReference>